<evidence type="ECO:0000256" key="6">
    <source>
        <dbReference type="ARBA" id="ARBA00022984"/>
    </source>
</evidence>
<feature type="compositionally biased region" description="Low complexity" evidence="9">
    <location>
        <begin position="96"/>
        <end position="144"/>
    </location>
</feature>
<feature type="transmembrane region" description="Helical" evidence="10">
    <location>
        <begin position="758"/>
        <end position="781"/>
    </location>
</feature>
<feature type="transmembrane region" description="Helical" evidence="10">
    <location>
        <begin position="674"/>
        <end position="691"/>
    </location>
</feature>
<feature type="transmembrane region" description="Helical" evidence="10">
    <location>
        <begin position="639"/>
        <end position="662"/>
    </location>
</feature>
<keyword evidence="2" id="KW-0813">Transport</keyword>
<dbReference type="NCBIfam" id="TIGR01695">
    <property type="entry name" value="murJ_mviN"/>
    <property type="match status" value="1"/>
</dbReference>
<dbReference type="EMBL" id="BMMS01000008">
    <property type="protein sequence ID" value="GGO86244.1"/>
    <property type="molecule type" value="Genomic_DNA"/>
</dbReference>
<accession>A0A917ZM08</accession>
<evidence type="ECO:0000256" key="1">
    <source>
        <dbReference type="ARBA" id="ARBA00004651"/>
    </source>
</evidence>
<feature type="compositionally biased region" description="Low complexity" evidence="9">
    <location>
        <begin position="341"/>
        <end position="356"/>
    </location>
</feature>
<evidence type="ECO:0000256" key="8">
    <source>
        <dbReference type="ARBA" id="ARBA00023136"/>
    </source>
</evidence>
<dbReference type="AlphaFoldDB" id="A0A917ZM08"/>
<dbReference type="InterPro" id="IPR004268">
    <property type="entry name" value="MurJ"/>
</dbReference>
<dbReference type="PANTHER" id="PTHR43549">
    <property type="entry name" value="MULTIDRUG RESISTANCE PROTEIN YPNP-RELATED"/>
    <property type="match status" value="1"/>
</dbReference>
<evidence type="ECO:0000256" key="5">
    <source>
        <dbReference type="ARBA" id="ARBA00022960"/>
    </source>
</evidence>
<evidence type="ECO:0000256" key="10">
    <source>
        <dbReference type="SAM" id="Phobius"/>
    </source>
</evidence>
<protein>
    <recommendedName>
        <fullName evidence="13">Murein biosynthesis integral membrane protein MurJ</fullName>
    </recommendedName>
</protein>
<keyword evidence="7 10" id="KW-1133">Transmembrane helix</keyword>
<evidence type="ECO:0000256" key="9">
    <source>
        <dbReference type="SAM" id="MobiDB-lite"/>
    </source>
</evidence>
<reference evidence="11" key="2">
    <citation type="submission" date="2020-09" db="EMBL/GenBank/DDBJ databases">
        <authorList>
            <person name="Sun Q."/>
            <person name="Zhou Y."/>
        </authorList>
    </citation>
    <scope>NUCLEOTIDE SEQUENCE</scope>
    <source>
        <strain evidence="11">CGMCC 4.7201</strain>
    </source>
</reference>
<feature type="transmembrane region" description="Helical" evidence="10">
    <location>
        <begin position="596"/>
        <end position="619"/>
    </location>
</feature>
<keyword evidence="12" id="KW-1185">Reference proteome</keyword>
<comment type="subcellular location">
    <subcellularLocation>
        <location evidence="1">Cell membrane</location>
        <topology evidence="1">Multi-pass membrane protein</topology>
    </subcellularLocation>
</comment>
<feature type="region of interest" description="Disordered" evidence="9">
    <location>
        <begin position="1"/>
        <end position="437"/>
    </location>
</feature>
<evidence type="ECO:0000256" key="4">
    <source>
        <dbReference type="ARBA" id="ARBA00022692"/>
    </source>
</evidence>
<proteinExistence type="predicted"/>
<dbReference type="CDD" id="cd13123">
    <property type="entry name" value="MATE_MurJ_like"/>
    <property type="match status" value="1"/>
</dbReference>
<keyword evidence="4 10" id="KW-0812">Transmembrane</keyword>
<dbReference type="PRINTS" id="PR01806">
    <property type="entry name" value="VIRFACTRMVIN"/>
</dbReference>
<gene>
    <name evidence="11" type="ORF">GCM10012280_21900</name>
</gene>
<feature type="transmembrane region" description="Helical" evidence="10">
    <location>
        <begin position="553"/>
        <end position="575"/>
    </location>
</feature>
<feature type="compositionally biased region" description="Low complexity" evidence="9">
    <location>
        <begin position="485"/>
        <end position="498"/>
    </location>
</feature>
<feature type="compositionally biased region" description="Polar residues" evidence="9">
    <location>
        <begin position="364"/>
        <end position="377"/>
    </location>
</feature>
<dbReference type="InterPro" id="IPR052031">
    <property type="entry name" value="Membrane_Transporter-Flippase"/>
</dbReference>
<feature type="transmembrane region" description="Helical" evidence="10">
    <location>
        <begin position="1008"/>
        <end position="1030"/>
    </location>
</feature>
<organism evidence="11 12">
    <name type="scientific">Wenjunlia tyrosinilytica</name>
    <dbReference type="NCBI Taxonomy" id="1544741"/>
    <lineage>
        <taxon>Bacteria</taxon>
        <taxon>Bacillati</taxon>
        <taxon>Actinomycetota</taxon>
        <taxon>Actinomycetes</taxon>
        <taxon>Kitasatosporales</taxon>
        <taxon>Streptomycetaceae</taxon>
        <taxon>Wenjunlia</taxon>
    </lineage>
</organism>
<name>A0A917ZM08_9ACTN</name>
<evidence type="ECO:0000256" key="3">
    <source>
        <dbReference type="ARBA" id="ARBA00022475"/>
    </source>
</evidence>
<feature type="transmembrane region" description="Helical" evidence="10">
    <location>
        <begin position="711"/>
        <end position="731"/>
    </location>
</feature>
<feature type="compositionally biased region" description="Low complexity" evidence="9">
    <location>
        <begin position="240"/>
        <end position="252"/>
    </location>
</feature>
<evidence type="ECO:0008006" key="13">
    <source>
        <dbReference type="Google" id="ProtNLM"/>
    </source>
</evidence>
<evidence type="ECO:0000313" key="12">
    <source>
        <dbReference type="Proteomes" id="UP000641932"/>
    </source>
</evidence>
<feature type="transmembrane region" description="Helical" evidence="10">
    <location>
        <begin position="980"/>
        <end position="1002"/>
    </location>
</feature>
<dbReference type="GO" id="GO:0009252">
    <property type="term" value="P:peptidoglycan biosynthetic process"/>
    <property type="evidence" value="ECO:0007669"/>
    <property type="project" value="UniProtKB-KW"/>
</dbReference>
<keyword evidence="6" id="KW-0573">Peptidoglycan synthesis</keyword>
<reference evidence="11" key="1">
    <citation type="journal article" date="2014" name="Int. J. Syst. Evol. Microbiol.">
        <title>Complete genome sequence of Corynebacterium casei LMG S-19264T (=DSM 44701T), isolated from a smear-ripened cheese.</title>
        <authorList>
            <consortium name="US DOE Joint Genome Institute (JGI-PGF)"/>
            <person name="Walter F."/>
            <person name="Albersmeier A."/>
            <person name="Kalinowski J."/>
            <person name="Ruckert C."/>
        </authorList>
    </citation>
    <scope>NUCLEOTIDE SEQUENCE</scope>
    <source>
        <strain evidence="11">CGMCC 4.7201</strain>
    </source>
</reference>
<feature type="transmembrane region" description="Helical" evidence="10">
    <location>
        <begin position="881"/>
        <end position="901"/>
    </location>
</feature>
<dbReference type="Pfam" id="PF03023">
    <property type="entry name" value="MurJ"/>
    <property type="match status" value="1"/>
</dbReference>
<feature type="transmembrane region" description="Helical" evidence="10">
    <location>
        <begin position="841"/>
        <end position="869"/>
    </location>
</feature>
<keyword evidence="3" id="KW-1003">Cell membrane</keyword>
<evidence type="ECO:0000256" key="2">
    <source>
        <dbReference type="ARBA" id="ARBA00022448"/>
    </source>
</evidence>
<sequence length="1052" mass="108958">MNAPYDGERDGEAEAGRVPQPPAPAQGPGYAQEPSHAQEPPYGATADPYPPENTYAPTAYPQAPYGQAPQGQGAPGPAPYGRRAQNQAPQGQAPYSPGSQAQGAAPQSPQGQAQYGQSPQGQDPAPHAPQGQAPYGQAQDPQGGIPHGEAPRNQAPQGQAPYSQAPQGPAPYGQGPQGQDPSPHAPQGQAPYSQGPQGQGSTLQSPQGQAPYGQSPQGHAQYGQSPQGPAPYGQGPQGPAPYGQGPQGQDPSPHAPQGQTPYGQSPQGQAPQGQAPQGQAPYSQAPQGPAPQGQGPQGQDPSLHAPQGQAPYGQAQDPQGGIAHGEAPRSQAPQGQVPYSQAPQGPAPYGQGPQGQDSYAQDPYLQQTYADPYRTQTPPGPDPVAAALHDRAAHPPPAPGAGYPDATQQLPAPDPRLWAAPPQGEPAGPVERHLPYGDRETTDYVGVDELMSAASEDGPQPDAYAHLFRDQRPGATAPPVPMPPGAATATADPASAEPEPARPESTGGRAGGILKSSALMAAGTLVSRITGFVRTLVMAAAIGLATLGDVYQVAMVLPTMIYILTIGGGLNSVFVPQLVRAMKEDDDGGEAYANRLLTLVMVILGGIVAVTVVAAPLLIRMMSNSVASDPVQMEVAVTFARFCLPTIFFMGVHVVMGQILNARGRFGAMMWTPVLNNIVVIFAFSAFLWVYGPFSSTHMDSSTITPEGVRLLGVGTLLGLVVQALSMLPYLREAGFRFRPRFDWRGHGLGKAAKLAKWTFLFVLANQAGLIVVTQLATLAGKKAHHLGFDGTGITAYNNALAIWQMPQAIITVSVMAAVLPRISRAAADGDPHAVRDDISYGLRTSAVAIVPAAFLFLAVGVPLCTLMYSSAGVSGARSTGFVLMGFGLGLIPFSVQYVVLRGFYAYEDTRTPFYNTVIVAASNAALSAVCYLVLPARWAVAGMAAAYGAAYAIGVGVAVKRLKHRLGGDIDGARILRTYARLVGACLPSAAVAAVFAYAIVQGLGSGALGSLVAVCGGGLALIALFLVIGKRMRIDEMTALVGMVRGKLGR</sequence>
<feature type="transmembrane region" description="Helical" evidence="10">
    <location>
        <begin position="801"/>
        <end position="820"/>
    </location>
</feature>
<keyword evidence="8 10" id="KW-0472">Membrane</keyword>
<evidence type="ECO:0000313" key="11">
    <source>
        <dbReference type="EMBL" id="GGO86244.1"/>
    </source>
</evidence>
<dbReference type="Proteomes" id="UP000641932">
    <property type="component" value="Unassembled WGS sequence"/>
</dbReference>
<evidence type="ECO:0000256" key="7">
    <source>
        <dbReference type="ARBA" id="ARBA00022989"/>
    </source>
</evidence>
<feature type="transmembrane region" description="Helical" evidence="10">
    <location>
        <begin position="941"/>
        <end position="960"/>
    </location>
</feature>
<feature type="compositionally biased region" description="Low complexity" evidence="9">
    <location>
        <begin position="54"/>
        <end position="72"/>
    </location>
</feature>
<keyword evidence="5" id="KW-0133">Cell shape</keyword>
<feature type="compositionally biased region" description="Basic and acidic residues" evidence="9">
    <location>
        <begin position="1"/>
        <end position="15"/>
    </location>
</feature>
<dbReference type="GO" id="GO:0005886">
    <property type="term" value="C:plasma membrane"/>
    <property type="evidence" value="ECO:0007669"/>
    <property type="project" value="UniProtKB-SubCell"/>
</dbReference>
<feature type="region of interest" description="Disordered" evidence="9">
    <location>
        <begin position="471"/>
        <end position="510"/>
    </location>
</feature>
<comment type="caution">
    <text evidence="11">The sequence shown here is derived from an EMBL/GenBank/DDBJ whole genome shotgun (WGS) entry which is preliminary data.</text>
</comment>
<feature type="compositionally biased region" description="Low complexity" evidence="9">
    <location>
        <begin position="261"/>
        <end position="321"/>
    </location>
</feature>
<feature type="compositionally biased region" description="Polar residues" evidence="9">
    <location>
        <begin position="190"/>
        <end position="218"/>
    </location>
</feature>
<feature type="transmembrane region" description="Helical" evidence="10">
    <location>
        <begin position="913"/>
        <end position="935"/>
    </location>
</feature>
<dbReference type="PANTHER" id="PTHR43549:SF3">
    <property type="entry name" value="MULTIDRUG RESISTANCE PROTEIN YPNP-RELATED"/>
    <property type="match status" value="1"/>
</dbReference>
<feature type="compositionally biased region" description="Low complexity" evidence="9">
    <location>
        <begin position="220"/>
        <end position="234"/>
    </location>
</feature>
<feature type="compositionally biased region" description="Low complexity" evidence="9">
    <location>
        <begin position="164"/>
        <end position="179"/>
    </location>
</feature>
<dbReference type="GO" id="GO:0008360">
    <property type="term" value="P:regulation of cell shape"/>
    <property type="evidence" value="ECO:0007669"/>
    <property type="project" value="UniProtKB-KW"/>
</dbReference>